<dbReference type="GO" id="GO:0098542">
    <property type="term" value="P:defense response to other organism"/>
    <property type="evidence" value="ECO:0007669"/>
    <property type="project" value="InterPro"/>
</dbReference>
<dbReference type="GO" id="GO:0005886">
    <property type="term" value="C:plasma membrane"/>
    <property type="evidence" value="ECO:0007669"/>
    <property type="project" value="TreeGrafter"/>
</dbReference>
<sequence>MARKVCVIIIIVNLILLGGATVFIAWYSDHMVFPSFSVEQGAINEYKFNATNHLNAKFIFIVHSQNNDPKYDITYNKVVVSVYHLNGYSLTYEAENPYTVHHRNSTFFTAHPVAHDVVVSDKGVASEIRNETMAGHLDLEVRVRVDVKYEVKGWKKKEYLLKAICSPVVVNFTTWKTFNKTYCLKTPRHRPEGPPPPSTADAPSLLPFKLFNHNSRF</sequence>
<dbReference type="GO" id="GO:0009506">
    <property type="term" value="C:plasmodesma"/>
    <property type="evidence" value="ECO:0007669"/>
    <property type="project" value="TreeGrafter"/>
</dbReference>
<dbReference type="Proteomes" id="UP000596660">
    <property type="component" value="Unplaced"/>
</dbReference>
<dbReference type="PANTHER" id="PTHR31415">
    <property type="entry name" value="OS05G0367900 PROTEIN"/>
    <property type="match status" value="1"/>
</dbReference>
<dbReference type="Gramene" id="AUR62041317-RA">
    <property type="protein sequence ID" value="AUR62041317-RA:cds"/>
    <property type="gene ID" value="AUR62041317"/>
</dbReference>
<evidence type="ECO:0000256" key="1">
    <source>
        <dbReference type="ARBA" id="ARBA00004370"/>
    </source>
</evidence>
<dbReference type="InterPro" id="IPR044839">
    <property type="entry name" value="NDR1-like"/>
</dbReference>
<evidence type="ECO:0000313" key="5">
    <source>
        <dbReference type="Proteomes" id="UP000596660"/>
    </source>
</evidence>
<organism evidence="4 5">
    <name type="scientific">Chenopodium quinoa</name>
    <name type="common">Quinoa</name>
    <dbReference type="NCBI Taxonomy" id="63459"/>
    <lineage>
        <taxon>Eukaryota</taxon>
        <taxon>Viridiplantae</taxon>
        <taxon>Streptophyta</taxon>
        <taxon>Embryophyta</taxon>
        <taxon>Tracheophyta</taxon>
        <taxon>Spermatophyta</taxon>
        <taxon>Magnoliopsida</taxon>
        <taxon>eudicotyledons</taxon>
        <taxon>Gunneridae</taxon>
        <taxon>Pentapetalae</taxon>
        <taxon>Caryophyllales</taxon>
        <taxon>Chenopodiaceae</taxon>
        <taxon>Chenopodioideae</taxon>
        <taxon>Atripliceae</taxon>
        <taxon>Chenopodium</taxon>
    </lineage>
</organism>
<evidence type="ECO:0000256" key="2">
    <source>
        <dbReference type="ARBA" id="ARBA00023136"/>
    </source>
</evidence>
<keyword evidence="5" id="KW-1185">Reference proteome</keyword>
<keyword evidence="3" id="KW-0812">Transmembrane</keyword>
<proteinExistence type="predicted"/>
<dbReference type="PANTHER" id="PTHR31415:SF130">
    <property type="entry name" value="NDR1_HIN1-LIKE PROTEIN 6"/>
    <property type="match status" value="1"/>
</dbReference>
<keyword evidence="3" id="KW-1133">Transmembrane helix</keyword>
<name>A0A803N6H9_CHEQI</name>
<reference evidence="4" key="2">
    <citation type="submission" date="2021-03" db="UniProtKB">
        <authorList>
            <consortium name="EnsemblPlants"/>
        </authorList>
    </citation>
    <scope>IDENTIFICATION</scope>
</reference>
<dbReference type="AlphaFoldDB" id="A0A803N6H9"/>
<evidence type="ECO:0000313" key="4">
    <source>
        <dbReference type="EnsemblPlants" id="AUR62041317-RA:cds"/>
    </source>
</evidence>
<evidence type="ECO:0008006" key="6">
    <source>
        <dbReference type="Google" id="ProtNLM"/>
    </source>
</evidence>
<protein>
    <recommendedName>
        <fullName evidence="6">Late embryogenesis abundant protein LEA-2 subgroup domain-containing protein</fullName>
    </recommendedName>
</protein>
<reference evidence="4" key="1">
    <citation type="journal article" date="2017" name="Nature">
        <title>The genome of Chenopodium quinoa.</title>
        <authorList>
            <person name="Jarvis D.E."/>
            <person name="Ho Y.S."/>
            <person name="Lightfoot D.J."/>
            <person name="Schmoeckel S.M."/>
            <person name="Li B."/>
            <person name="Borm T.J.A."/>
            <person name="Ohyanagi H."/>
            <person name="Mineta K."/>
            <person name="Michell C.T."/>
            <person name="Saber N."/>
            <person name="Kharbatia N.M."/>
            <person name="Rupper R.R."/>
            <person name="Sharp A.R."/>
            <person name="Dally N."/>
            <person name="Boughton B.A."/>
            <person name="Woo Y.H."/>
            <person name="Gao G."/>
            <person name="Schijlen E.G.W.M."/>
            <person name="Guo X."/>
            <person name="Momin A.A."/>
            <person name="Negrao S."/>
            <person name="Al-Babili S."/>
            <person name="Gehring C."/>
            <person name="Roessner U."/>
            <person name="Jung C."/>
            <person name="Murphy K."/>
            <person name="Arold S.T."/>
            <person name="Gojobori T."/>
            <person name="van der Linden C.G."/>
            <person name="van Loo E.N."/>
            <person name="Jellen E.N."/>
            <person name="Maughan P.J."/>
            <person name="Tester M."/>
        </authorList>
    </citation>
    <scope>NUCLEOTIDE SEQUENCE [LARGE SCALE GENOMIC DNA]</scope>
    <source>
        <strain evidence="4">cv. PI 614886</strain>
    </source>
</reference>
<dbReference type="EnsemblPlants" id="AUR62041317-RA">
    <property type="protein sequence ID" value="AUR62041317-RA:cds"/>
    <property type="gene ID" value="AUR62041317"/>
</dbReference>
<keyword evidence="2 3" id="KW-0472">Membrane</keyword>
<dbReference type="OMA" id="INAYNFT"/>
<accession>A0A803N6H9</accession>
<comment type="subcellular location">
    <subcellularLocation>
        <location evidence="1">Membrane</location>
    </subcellularLocation>
</comment>
<feature type="transmembrane region" description="Helical" evidence="3">
    <location>
        <begin position="7"/>
        <end position="27"/>
    </location>
</feature>
<evidence type="ECO:0000256" key="3">
    <source>
        <dbReference type="SAM" id="Phobius"/>
    </source>
</evidence>